<comment type="caution">
    <text evidence="2">The sequence shown here is derived from an EMBL/GenBank/DDBJ whole genome shotgun (WGS) entry which is preliminary data.</text>
</comment>
<organism evidence="2 3">
    <name type="scientific">Xylaria bambusicola</name>
    <dbReference type="NCBI Taxonomy" id="326684"/>
    <lineage>
        <taxon>Eukaryota</taxon>
        <taxon>Fungi</taxon>
        <taxon>Dikarya</taxon>
        <taxon>Ascomycota</taxon>
        <taxon>Pezizomycotina</taxon>
        <taxon>Sordariomycetes</taxon>
        <taxon>Xylariomycetidae</taxon>
        <taxon>Xylariales</taxon>
        <taxon>Xylariaceae</taxon>
        <taxon>Xylaria</taxon>
    </lineage>
</organism>
<evidence type="ECO:0000256" key="1">
    <source>
        <dbReference type="SAM" id="MobiDB-lite"/>
    </source>
</evidence>
<gene>
    <name evidence="2" type="ORF">RRF57_010531</name>
</gene>
<dbReference type="Proteomes" id="UP001305414">
    <property type="component" value="Unassembled WGS sequence"/>
</dbReference>
<evidence type="ECO:0000313" key="2">
    <source>
        <dbReference type="EMBL" id="KAK5634818.1"/>
    </source>
</evidence>
<evidence type="ECO:0000313" key="3">
    <source>
        <dbReference type="Proteomes" id="UP001305414"/>
    </source>
</evidence>
<dbReference type="AlphaFoldDB" id="A0AAN7UWS1"/>
<feature type="region of interest" description="Disordered" evidence="1">
    <location>
        <begin position="37"/>
        <end position="67"/>
    </location>
</feature>
<dbReference type="EMBL" id="JAWHQM010000045">
    <property type="protein sequence ID" value="KAK5634818.1"/>
    <property type="molecule type" value="Genomic_DNA"/>
</dbReference>
<reference evidence="2 3" key="1">
    <citation type="submission" date="2023-10" db="EMBL/GenBank/DDBJ databases">
        <title>Draft genome sequence of Xylaria bambusicola isolate GMP-LS, the root and basal stem rot pathogen of sugarcane in Indonesia.</title>
        <authorList>
            <person name="Selvaraj P."/>
            <person name="Muralishankar V."/>
            <person name="Muruganantham S."/>
            <person name="Sp S."/>
            <person name="Haryani S."/>
            <person name="Lau K.J.X."/>
            <person name="Naqvi N.I."/>
        </authorList>
    </citation>
    <scope>NUCLEOTIDE SEQUENCE [LARGE SCALE GENOMIC DNA]</scope>
    <source>
        <strain evidence="2">GMP-LS</strain>
    </source>
</reference>
<proteinExistence type="predicted"/>
<name>A0AAN7UWS1_9PEZI</name>
<accession>A0AAN7UWS1</accession>
<sequence>MVLLLPPAPAALVLLGRALAIFSFWSAAARRRIAVRAPPGGAGDEGRPVLAPDAAGEETGEEARGED</sequence>
<protein>
    <submittedName>
        <fullName evidence="2">Uncharacterized protein</fullName>
    </submittedName>
</protein>
<keyword evidence="3" id="KW-1185">Reference proteome</keyword>